<evidence type="ECO:0000256" key="1">
    <source>
        <dbReference type="SAM" id="MobiDB-lite"/>
    </source>
</evidence>
<dbReference type="EMBL" id="BK016037">
    <property type="protein sequence ID" value="DAF90837.1"/>
    <property type="molecule type" value="Genomic_DNA"/>
</dbReference>
<sequence>MKLIAKVPILYFAHLYEVGDELPLQNQTMIDAWLEAGTAERLEDGQEVKKPAKRPKARMATARPGQIGISTTGNEEDLAGRIPNSPERHA</sequence>
<reference evidence="2" key="1">
    <citation type="journal article" date="2021" name="Proc. Natl. Acad. Sci. U.S.A.">
        <title>A Catalog of Tens of Thousands of Viruses from Human Metagenomes Reveals Hidden Associations with Chronic Diseases.</title>
        <authorList>
            <person name="Tisza M.J."/>
            <person name="Buck C.B."/>
        </authorList>
    </citation>
    <scope>NUCLEOTIDE SEQUENCE</scope>
    <source>
        <strain evidence="2">Ctp7F23</strain>
    </source>
</reference>
<name>A0A8S5U8Q3_9CAUD</name>
<protein>
    <submittedName>
        <fullName evidence="2">Uncharacterized protein</fullName>
    </submittedName>
</protein>
<feature type="region of interest" description="Disordered" evidence="1">
    <location>
        <begin position="44"/>
        <end position="90"/>
    </location>
</feature>
<organism evidence="2">
    <name type="scientific">Myoviridae sp. ctp7F23</name>
    <dbReference type="NCBI Taxonomy" id="2825174"/>
    <lineage>
        <taxon>Viruses</taxon>
        <taxon>Duplodnaviria</taxon>
        <taxon>Heunggongvirae</taxon>
        <taxon>Uroviricota</taxon>
        <taxon>Caudoviricetes</taxon>
    </lineage>
</organism>
<evidence type="ECO:0000313" key="2">
    <source>
        <dbReference type="EMBL" id="DAF90837.1"/>
    </source>
</evidence>
<accession>A0A8S5U8Q3</accession>
<proteinExistence type="predicted"/>